<feature type="compositionally biased region" description="Low complexity" evidence="3">
    <location>
        <begin position="83"/>
        <end position="95"/>
    </location>
</feature>
<sequence>MGNILSHLYHILCHYKLAFIGLPPQSEDVEPLIGQELPSAGTLDSCTSLSFNFTASQASDGELDSGQVNQSSLSLVASDVRPESAASISPESSSACKAGDGEEDDLDDHSTRQRRAEPTLKCKAGDGEEDDLDDRPTKQHHAEPTLKRKAGDGDEDDLDDRPIKRIAVQSLCGFTDLPLELIIHIAKNLPKEDIIVLSRACRWLNSGVLTDYVRCHDVRISEHSEGEITVSLHKPSSFSALDVWAHCESSWSAIWLFCWCSVDTSAASQEIVQLRRFLLRLPPHACIPHLALTIMKFAYEDLLWFLCSIFHTNCSYLSISDYGRHAQPSLVQLDVPVDYNVLSTLTRLYISSSLLFTCPIIKWTLHVLNNSPLEELDLDGRFLSANQWSHLLRRIDIRMLRAVHFKGSLFLGALLQFLSRHTDIDKLSISVPSQWFVCHPSERVVLRNLQILKAPASYIDRLLRDEDSTRVLNTVHILPDKRVTVTLDTDIVYSVLRRLARCTSLDTLGIRFPNELESAPFLSGLGMDEDHLECSLGGVRLLEIGRYDKEEAFEDGMLLHFLHWIPLFPNLEVLEIDVIGQSGRSQLHTTGPVPNLEIVQLWHLEDWLSTQTLAVQIAKPPIKVLCKAATGLKDLSLIGVNLAWSHEHTPYLAGLRTLELKLHTEGMRLTWPKWEAILRACPALERLALHYSGPRKVGSWSTDPIPLPKLQDLSLADLNADLLCVIIRNMAIPAICFLELELPDQDFTSFVETIAEVDSGEPRERELSRSAASSVPNGFPRYFSSPPPPPDDPNSQRWQEQTKSSSASPNVPASPIKPSSLMTITSPLPSPFSSTPPHSSSLKSPSSPLPLMPSPKPTPTSSSPTPSPFFSHVTAHALATGIPICGYVSITIACPYTSPVLSCTIADIAHALLDMSCYQVSLSDTTGMGMPSTVNAMLDTVLTQYPISQLTIHPSLPQIHSALTHPFSPSKKAT</sequence>
<feature type="compositionally biased region" description="Basic and acidic residues" evidence="3">
    <location>
        <begin position="134"/>
        <end position="152"/>
    </location>
</feature>
<dbReference type="OrthoDB" id="1905920at2759"/>
<dbReference type="GO" id="GO:0046872">
    <property type="term" value="F:metal ion binding"/>
    <property type="evidence" value="ECO:0007669"/>
    <property type="project" value="UniProtKB-KW"/>
</dbReference>
<organism evidence="4 5">
    <name type="scientific">Bondarzewia mesenterica</name>
    <dbReference type="NCBI Taxonomy" id="1095465"/>
    <lineage>
        <taxon>Eukaryota</taxon>
        <taxon>Fungi</taxon>
        <taxon>Dikarya</taxon>
        <taxon>Basidiomycota</taxon>
        <taxon>Agaricomycotina</taxon>
        <taxon>Agaricomycetes</taxon>
        <taxon>Russulales</taxon>
        <taxon>Bondarzewiaceae</taxon>
        <taxon>Bondarzewia</taxon>
    </lineage>
</organism>
<evidence type="ECO:0000313" key="5">
    <source>
        <dbReference type="Proteomes" id="UP000310158"/>
    </source>
</evidence>
<protein>
    <recommendedName>
        <fullName evidence="6">F-box domain-containing protein</fullName>
    </recommendedName>
</protein>
<dbReference type="Proteomes" id="UP000310158">
    <property type="component" value="Unassembled WGS sequence"/>
</dbReference>
<dbReference type="InterPro" id="IPR036047">
    <property type="entry name" value="F-box-like_dom_sf"/>
</dbReference>
<feature type="compositionally biased region" description="Pro residues" evidence="3">
    <location>
        <begin position="847"/>
        <end position="858"/>
    </location>
</feature>
<dbReference type="InterPro" id="IPR013785">
    <property type="entry name" value="Aldolase_TIM"/>
</dbReference>
<dbReference type="AlphaFoldDB" id="A0A4S4LPS0"/>
<feature type="compositionally biased region" description="Basic and acidic residues" evidence="3">
    <location>
        <begin position="108"/>
        <end position="126"/>
    </location>
</feature>
<evidence type="ECO:0000313" key="4">
    <source>
        <dbReference type="EMBL" id="THH14259.1"/>
    </source>
</evidence>
<keyword evidence="5" id="KW-1185">Reference proteome</keyword>
<feature type="compositionally biased region" description="Low complexity" evidence="3">
    <location>
        <begin position="804"/>
        <end position="814"/>
    </location>
</feature>
<dbReference type="GO" id="GO:0046951">
    <property type="term" value="P:ketone body biosynthetic process"/>
    <property type="evidence" value="ECO:0007669"/>
    <property type="project" value="TreeGrafter"/>
</dbReference>
<keyword evidence="1" id="KW-0479">Metal-binding</keyword>
<name>A0A4S4LPS0_9AGAM</name>
<proteinExistence type="predicted"/>
<dbReference type="SUPFAM" id="SSF52058">
    <property type="entry name" value="L domain-like"/>
    <property type="match status" value="1"/>
</dbReference>
<dbReference type="SUPFAM" id="SSF81383">
    <property type="entry name" value="F-box domain"/>
    <property type="match status" value="1"/>
</dbReference>
<gene>
    <name evidence="4" type="ORF">EW146_g6050</name>
</gene>
<evidence type="ECO:0008006" key="6">
    <source>
        <dbReference type="Google" id="ProtNLM"/>
    </source>
</evidence>
<evidence type="ECO:0000256" key="1">
    <source>
        <dbReference type="ARBA" id="ARBA00022723"/>
    </source>
</evidence>
<dbReference type="PANTHER" id="PTHR42738">
    <property type="entry name" value="HYDROXYMETHYLGLUTARYL-COA LYASE"/>
    <property type="match status" value="1"/>
</dbReference>
<feature type="compositionally biased region" description="Low complexity" evidence="3">
    <location>
        <begin position="825"/>
        <end position="846"/>
    </location>
</feature>
<accession>A0A4S4LPS0</accession>
<feature type="region of interest" description="Disordered" evidence="3">
    <location>
        <begin position="81"/>
        <end position="158"/>
    </location>
</feature>
<evidence type="ECO:0000256" key="2">
    <source>
        <dbReference type="ARBA" id="ARBA00023239"/>
    </source>
</evidence>
<evidence type="ECO:0000256" key="3">
    <source>
        <dbReference type="SAM" id="MobiDB-lite"/>
    </source>
</evidence>
<dbReference type="InterPro" id="IPR043594">
    <property type="entry name" value="HMGL"/>
</dbReference>
<comment type="caution">
    <text evidence="4">The sequence shown here is derived from an EMBL/GenBank/DDBJ whole genome shotgun (WGS) entry which is preliminary data.</text>
</comment>
<reference evidence="4 5" key="1">
    <citation type="submission" date="2019-02" db="EMBL/GenBank/DDBJ databases">
        <title>Genome sequencing of the rare red list fungi Bondarzewia mesenterica.</title>
        <authorList>
            <person name="Buettner E."/>
            <person name="Kellner H."/>
        </authorList>
    </citation>
    <scope>NUCLEOTIDE SEQUENCE [LARGE SCALE GENOMIC DNA]</scope>
    <source>
        <strain evidence="4 5">DSM 108281</strain>
    </source>
</reference>
<dbReference type="PANTHER" id="PTHR42738:SF7">
    <property type="entry name" value="HYDROXYMETHYLGLUTARYL-COA LYASE"/>
    <property type="match status" value="1"/>
</dbReference>
<keyword evidence="2" id="KW-0456">Lyase</keyword>
<feature type="region of interest" description="Disordered" evidence="3">
    <location>
        <begin position="758"/>
        <end position="866"/>
    </location>
</feature>
<dbReference type="SUPFAM" id="SSF51569">
    <property type="entry name" value="Aldolase"/>
    <property type="match status" value="1"/>
</dbReference>
<dbReference type="Gene3D" id="3.20.20.70">
    <property type="entry name" value="Aldolase class I"/>
    <property type="match status" value="1"/>
</dbReference>
<dbReference type="GO" id="GO:0004419">
    <property type="term" value="F:hydroxymethylglutaryl-CoA lyase activity"/>
    <property type="evidence" value="ECO:0007669"/>
    <property type="project" value="TreeGrafter"/>
</dbReference>
<dbReference type="EMBL" id="SGPL01000290">
    <property type="protein sequence ID" value="THH14259.1"/>
    <property type="molecule type" value="Genomic_DNA"/>
</dbReference>
<dbReference type="GO" id="GO:0006552">
    <property type="term" value="P:L-leucine catabolic process"/>
    <property type="evidence" value="ECO:0007669"/>
    <property type="project" value="TreeGrafter"/>
</dbReference>